<dbReference type="InParanoid" id="A0A7M7NX93"/>
<name>A0A7M7NX93_STRPU</name>
<feature type="transmembrane region" description="Helical" evidence="5">
    <location>
        <begin position="61"/>
        <end position="86"/>
    </location>
</feature>
<feature type="domain" description="Cationic amino acid transporter C-terminal" evidence="6">
    <location>
        <begin position="563"/>
        <end position="613"/>
    </location>
</feature>
<dbReference type="Gene3D" id="1.20.1740.10">
    <property type="entry name" value="Amino acid/polyamine transporter I"/>
    <property type="match status" value="1"/>
</dbReference>
<evidence type="ECO:0000313" key="8">
    <source>
        <dbReference type="Proteomes" id="UP000007110"/>
    </source>
</evidence>
<dbReference type="AlphaFoldDB" id="A0A7M7NX93"/>
<feature type="transmembrane region" description="Helical" evidence="5">
    <location>
        <begin position="260"/>
        <end position="280"/>
    </location>
</feature>
<proteinExistence type="predicted"/>
<evidence type="ECO:0000256" key="3">
    <source>
        <dbReference type="ARBA" id="ARBA00022989"/>
    </source>
</evidence>
<evidence type="ECO:0000256" key="5">
    <source>
        <dbReference type="SAM" id="Phobius"/>
    </source>
</evidence>
<feature type="transmembrane region" description="Helical" evidence="5">
    <location>
        <begin position="397"/>
        <end position="416"/>
    </location>
</feature>
<evidence type="ECO:0000256" key="4">
    <source>
        <dbReference type="ARBA" id="ARBA00023136"/>
    </source>
</evidence>
<feature type="transmembrane region" description="Helical" evidence="5">
    <location>
        <begin position="98"/>
        <end position="119"/>
    </location>
</feature>
<feature type="transmembrane region" description="Helical" evidence="5">
    <location>
        <begin position="301"/>
        <end position="330"/>
    </location>
</feature>
<sequence length="686" mass="74533">MSRLRQISHALMRKKQINKDPTAAAASRLRRCLSVGDLILLGIGNTLGAGIYVITGQVSKWIAGPALVLSFMIAAVAAVLAGMCFAEMGARVPKAGSAYVYTYVTMGEFIGFFVGWNVLIENILGAASVARATTAYIDAMIGNKMDTYLSANLAMHTSWLAEYPDFLGTALCIISSVLMGIGVKTSSVFNNMFTGLNLVVISYIIICGFFKIVPSNWSIPMDDLPKIPCDDQPESVWLNSSSSVVTGGPEMCSEFGNGGFFPYGTGGVFAGAAVCFYAFIGFEVVATAGEEVRNPQKTLPIGIMVSLLLTFIAYMGVSCVMTLMCPYFLLDEEAPLPVAFDKVGWTVARYVIGMGGICGLITSLYGCMFALPRFLYSMAEDGMLFKFLGEVHSHFQTPLYACLTSGIIAGMITLVIDLQSLVNVVVMGAMVPFLTVAACVIILRKEPDMSAPASSSTFLFPQIDGYQAGYADAKRSSVAKFLSQAFRPVYDEPTPLSYRVVIVCVVLFICTCFGMEAMIIFAEESLFNREPWAIATASTIGAFMLLLLFIIVKQPESTVPVGFKVPLVPLLPALSIFIDSYLLMKMDAMTWVRYLVLVLIGLVIYFGYSIWNSNERLAKPDRFRYPSTPAEAQQGGRCRRTSSIMLCSESGCTHDLPHNLFDISKKSSVQNTEPTEITKLISEASI</sequence>
<keyword evidence="4 5" id="KW-0472">Membrane</keyword>
<reference evidence="7" key="2">
    <citation type="submission" date="2021-01" db="UniProtKB">
        <authorList>
            <consortium name="EnsemblMetazoa"/>
        </authorList>
    </citation>
    <scope>IDENTIFICATION</scope>
</reference>
<feature type="transmembrane region" description="Helical" evidence="5">
    <location>
        <begin position="496"/>
        <end position="520"/>
    </location>
</feature>
<dbReference type="Proteomes" id="UP000007110">
    <property type="component" value="Unassembled WGS sequence"/>
</dbReference>
<evidence type="ECO:0000259" key="6">
    <source>
        <dbReference type="Pfam" id="PF13906"/>
    </source>
</evidence>
<dbReference type="GO" id="GO:0061459">
    <property type="term" value="F:L-arginine transmembrane transporter activity"/>
    <property type="evidence" value="ECO:0000318"/>
    <property type="project" value="GO_Central"/>
</dbReference>
<dbReference type="OMA" id="SESGCTH"/>
<feature type="transmembrane region" description="Helical" evidence="5">
    <location>
        <begin position="195"/>
        <end position="213"/>
    </location>
</feature>
<dbReference type="InterPro" id="IPR029485">
    <property type="entry name" value="CAT_C"/>
</dbReference>
<evidence type="ECO:0000256" key="1">
    <source>
        <dbReference type="ARBA" id="ARBA00004141"/>
    </source>
</evidence>
<feature type="transmembrane region" description="Helical" evidence="5">
    <location>
        <begin position="590"/>
        <end position="611"/>
    </location>
</feature>
<dbReference type="GO" id="GO:0000064">
    <property type="term" value="F:L-ornithine transmembrane transporter activity"/>
    <property type="evidence" value="ECO:0000318"/>
    <property type="project" value="GO_Central"/>
</dbReference>
<evidence type="ECO:0000256" key="2">
    <source>
        <dbReference type="ARBA" id="ARBA00022692"/>
    </source>
</evidence>
<feature type="transmembrane region" description="Helical" evidence="5">
    <location>
        <begin position="563"/>
        <end position="584"/>
    </location>
</feature>
<organism evidence="7 8">
    <name type="scientific">Strongylocentrotus purpuratus</name>
    <name type="common">Purple sea urchin</name>
    <dbReference type="NCBI Taxonomy" id="7668"/>
    <lineage>
        <taxon>Eukaryota</taxon>
        <taxon>Metazoa</taxon>
        <taxon>Echinodermata</taxon>
        <taxon>Eleutherozoa</taxon>
        <taxon>Echinozoa</taxon>
        <taxon>Echinoidea</taxon>
        <taxon>Euechinoidea</taxon>
        <taxon>Echinacea</taxon>
        <taxon>Camarodonta</taxon>
        <taxon>Echinidea</taxon>
        <taxon>Strongylocentrotidae</taxon>
        <taxon>Strongylocentrotus</taxon>
    </lineage>
</organism>
<keyword evidence="3 5" id="KW-1133">Transmembrane helix</keyword>
<feature type="transmembrane region" description="Helical" evidence="5">
    <location>
        <begin position="532"/>
        <end position="551"/>
    </location>
</feature>
<dbReference type="GO" id="GO:0005886">
    <property type="term" value="C:plasma membrane"/>
    <property type="evidence" value="ECO:0000318"/>
    <property type="project" value="GO_Central"/>
</dbReference>
<protein>
    <recommendedName>
        <fullName evidence="6">Cationic amino acid transporter C-terminal domain-containing protein</fullName>
    </recommendedName>
</protein>
<dbReference type="PANTHER" id="PTHR43243">
    <property type="entry name" value="INNER MEMBRANE TRANSPORTER YGJI-RELATED"/>
    <property type="match status" value="1"/>
</dbReference>
<reference evidence="8" key="1">
    <citation type="submission" date="2015-02" db="EMBL/GenBank/DDBJ databases">
        <title>Genome sequencing for Strongylocentrotus purpuratus.</title>
        <authorList>
            <person name="Murali S."/>
            <person name="Liu Y."/>
            <person name="Vee V."/>
            <person name="English A."/>
            <person name="Wang M."/>
            <person name="Skinner E."/>
            <person name="Han Y."/>
            <person name="Muzny D.M."/>
            <person name="Worley K.C."/>
            <person name="Gibbs R.A."/>
        </authorList>
    </citation>
    <scope>NUCLEOTIDE SEQUENCE</scope>
</reference>
<dbReference type="OrthoDB" id="3900342at2759"/>
<dbReference type="Pfam" id="PF13906">
    <property type="entry name" value="AA_permease_C"/>
    <property type="match status" value="1"/>
</dbReference>
<keyword evidence="8" id="KW-1185">Reference proteome</keyword>
<feature type="transmembrane region" description="Helical" evidence="5">
    <location>
        <begin position="350"/>
        <end position="376"/>
    </location>
</feature>
<feature type="transmembrane region" description="Helical" evidence="5">
    <location>
        <begin position="166"/>
        <end position="183"/>
    </location>
</feature>
<dbReference type="EnsemblMetazoa" id="XM_030986910">
    <property type="protein sequence ID" value="XP_030842770"/>
    <property type="gene ID" value="LOC754521"/>
</dbReference>
<dbReference type="GeneID" id="754521"/>
<feature type="transmembrane region" description="Helical" evidence="5">
    <location>
        <begin position="422"/>
        <end position="443"/>
    </location>
</feature>
<dbReference type="InterPro" id="IPR002293">
    <property type="entry name" value="AA/rel_permease1"/>
</dbReference>
<dbReference type="GO" id="GO:0015189">
    <property type="term" value="F:L-lysine transmembrane transporter activity"/>
    <property type="evidence" value="ECO:0000318"/>
    <property type="project" value="GO_Central"/>
</dbReference>
<comment type="subcellular location">
    <subcellularLocation>
        <location evidence="1">Membrane</location>
        <topology evidence="1">Multi-pass membrane protein</topology>
    </subcellularLocation>
</comment>
<dbReference type="GO" id="GO:0097638">
    <property type="term" value="P:L-arginine import across plasma membrane"/>
    <property type="evidence" value="ECO:0000318"/>
    <property type="project" value="GO_Central"/>
</dbReference>
<dbReference type="RefSeq" id="XP_030842770.1">
    <property type="nucleotide sequence ID" value="XM_030986910.1"/>
</dbReference>
<dbReference type="FunCoup" id="A0A7M7NX93">
    <property type="interactions" value="503"/>
</dbReference>
<dbReference type="GO" id="GO:1903352">
    <property type="term" value="P:L-ornithine transmembrane transport"/>
    <property type="evidence" value="ECO:0000318"/>
    <property type="project" value="GO_Central"/>
</dbReference>
<evidence type="ECO:0000313" key="7">
    <source>
        <dbReference type="EnsemblMetazoa" id="XP_030842770"/>
    </source>
</evidence>
<keyword evidence="2 5" id="KW-0812">Transmembrane</keyword>
<dbReference type="Pfam" id="PF13520">
    <property type="entry name" value="AA_permease_2"/>
    <property type="match status" value="1"/>
</dbReference>
<dbReference type="KEGG" id="spu:754521"/>
<feature type="transmembrane region" description="Helical" evidence="5">
    <location>
        <begin position="38"/>
        <end position="55"/>
    </location>
</feature>
<accession>A0A7M7NX93</accession>
<dbReference type="PANTHER" id="PTHR43243:SF105">
    <property type="entry name" value="CATIONIC AMINO ACID TRANSPORTER C-TERMINAL DOMAIN-CONTAINING PROTEIN"/>
    <property type="match status" value="1"/>
</dbReference>